<accession>A0ABV2B058</accession>
<dbReference type="InterPro" id="IPR020904">
    <property type="entry name" value="Sc_DH/Rdtase_CS"/>
</dbReference>
<dbReference type="CDD" id="cd05233">
    <property type="entry name" value="SDR_c"/>
    <property type="match status" value="1"/>
</dbReference>
<sequence>MSNDSTSDRLAGKRIAITGAGSGLGRELALRYAQEGWRVAVTDIQTGRARRVAGEVNEAGGEAIAQTLDTTKVEDFDALLARIEQEWGGLDVFVNNAGVSNAGSVVDTPLADWDWMLDINLMGAVRGSRAALPMLRASRGHLINIASFAAVANAPGMAAYNVAKSGVLSLSESIRGEEHDNGVGVTVACPAFFATNLLESFRGTNDRQRAMVDKLMQRAKVSAADVADDIHRAVRENEFLVISHRTARWQYRMKRLSPDTFFNAVLKATRSFTR</sequence>
<evidence type="ECO:0000313" key="5">
    <source>
        <dbReference type="Proteomes" id="UP001460888"/>
    </source>
</evidence>
<dbReference type="PRINTS" id="PR00081">
    <property type="entry name" value="GDHRDH"/>
</dbReference>
<dbReference type="PANTHER" id="PTHR44196">
    <property type="entry name" value="DEHYDROGENASE/REDUCTASE SDR FAMILY MEMBER 7B"/>
    <property type="match status" value="1"/>
</dbReference>
<evidence type="ECO:0000256" key="2">
    <source>
        <dbReference type="ARBA" id="ARBA00023002"/>
    </source>
</evidence>
<proteinExistence type="inferred from homology"/>
<keyword evidence="5" id="KW-1185">Reference proteome</keyword>
<dbReference type="Gene3D" id="3.40.50.720">
    <property type="entry name" value="NAD(P)-binding Rossmann-like Domain"/>
    <property type="match status" value="1"/>
</dbReference>
<dbReference type="PROSITE" id="PS00061">
    <property type="entry name" value="ADH_SHORT"/>
    <property type="match status" value="1"/>
</dbReference>
<name>A0ABV2B058_9GAMM</name>
<dbReference type="PRINTS" id="PR00080">
    <property type="entry name" value="SDRFAMILY"/>
</dbReference>
<comment type="similarity">
    <text evidence="1 3">Belongs to the short-chain dehydrogenases/reductases (SDR) family.</text>
</comment>
<dbReference type="InterPro" id="IPR036291">
    <property type="entry name" value="NAD(P)-bd_dom_sf"/>
</dbReference>
<keyword evidence="2" id="KW-0560">Oxidoreductase</keyword>
<evidence type="ECO:0000256" key="3">
    <source>
        <dbReference type="RuleBase" id="RU000363"/>
    </source>
</evidence>
<protein>
    <submittedName>
        <fullName evidence="4">Short chain dehydrogenase</fullName>
    </submittedName>
</protein>
<evidence type="ECO:0000256" key="1">
    <source>
        <dbReference type="ARBA" id="ARBA00006484"/>
    </source>
</evidence>
<dbReference type="Pfam" id="PF00106">
    <property type="entry name" value="adh_short"/>
    <property type="match status" value="1"/>
</dbReference>
<comment type="caution">
    <text evidence="4">The sequence shown here is derived from an EMBL/GenBank/DDBJ whole genome shotgun (WGS) entry which is preliminary data.</text>
</comment>
<gene>
    <name evidence="4" type="ORF">SADO_08492</name>
</gene>
<dbReference type="RefSeq" id="WP_353110772.1">
    <property type="nucleotide sequence ID" value="NZ_APND01000002.1"/>
</dbReference>
<dbReference type="PANTHER" id="PTHR44196:SF1">
    <property type="entry name" value="DEHYDROGENASE_REDUCTASE SDR FAMILY MEMBER 7B"/>
    <property type="match status" value="1"/>
</dbReference>
<dbReference type="EMBL" id="APND01000002">
    <property type="protein sequence ID" value="MES1929281.1"/>
    <property type="molecule type" value="Genomic_DNA"/>
</dbReference>
<reference evidence="4 5" key="1">
    <citation type="submission" date="2013-03" db="EMBL/GenBank/DDBJ databases">
        <title>Salinisphaera dokdonensis CL-ES53 Genome Sequencing.</title>
        <authorList>
            <person name="Li C."/>
            <person name="Lai Q."/>
            <person name="Shao Z."/>
        </authorList>
    </citation>
    <scope>NUCLEOTIDE SEQUENCE [LARGE SCALE GENOMIC DNA]</scope>
    <source>
        <strain evidence="4 5">CL-ES53</strain>
    </source>
</reference>
<organism evidence="4 5">
    <name type="scientific">Salinisphaera dokdonensis CL-ES53</name>
    <dbReference type="NCBI Taxonomy" id="1304272"/>
    <lineage>
        <taxon>Bacteria</taxon>
        <taxon>Pseudomonadati</taxon>
        <taxon>Pseudomonadota</taxon>
        <taxon>Gammaproteobacteria</taxon>
        <taxon>Salinisphaerales</taxon>
        <taxon>Salinisphaeraceae</taxon>
        <taxon>Salinisphaera</taxon>
    </lineage>
</organism>
<dbReference type="Proteomes" id="UP001460888">
    <property type="component" value="Unassembled WGS sequence"/>
</dbReference>
<evidence type="ECO:0000313" key="4">
    <source>
        <dbReference type="EMBL" id="MES1929281.1"/>
    </source>
</evidence>
<dbReference type="SUPFAM" id="SSF51735">
    <property type="entry name" value="NAD(P)-binding Rossmann-fold domains"/>
    <property type="match status" value="1"/>
</dbReference>
<dbReference type="InterPro" id="IPR002347">
    <property type="entry name" value="SDR_fam"/>
</dbReference>
<dbReference type="NCBIfam" id="NF004196">
    <property type="entry name" value="PRK05650.1"/>
    <property type="match status" value="1"/>
</dbReference>